<evidence type="ECO:0000256" key="8">
    <source>
        <dbReference type="ARBA" id="ARBA00023136"/>
    </source>
</evidence>
<evidence type="ECO:0000256" key="2">
    <source>
        <dbReference type="ARBA" id="ARBA00022448"/>
    </source>
</evidence>
<feature type="domain" description="ABC transporter" evidence="10">
    <location>
        <begin position="344"/>
        <end position="586"/>
    </location>
</feature>
<keyword evidence="4 9" id="KW-0812">Transmembrane</keyword>
<dbReference type="FunFam" id="3.40.50.300:FF:000854">
    <property type="entry name" value="Multidrug ABC transporter ATP-binding protein"/>
    <property type="match status" value="1"/>
</dbReference>
<keyword evidence="6" id="KW-0067">ATP-binding</keyword>
<dbReference type="SUPFAM" id="SSF52540">
    <property type="entry name" value="P-loop containing nucleoside triphosphate hydrolases"/>
    <property type="match status" value="1"/>
</dbReference>
<dbReference type="PANTHER" id="PTHR24221:SF646">
    <property type="entry name" value="HAEMOLYSIN SECRETION ATP-BINDING PROTEIN"/>
    <property type="match status" value="1"/>
</dbReference>
<evidence type="ECO:0000313" key="12">
    <source>
        <dbReference type="EMBL" id="KZS43488.1"/>
    </source>
</evidence>
<dbReference type="GO" id="GO:0140359">
    <property type="term" value="F:ABC-type transporter activity"/>
    <property type="evidence" value="ECO:0007669"/>
    <property type="project" value="InterPro"/>
</dbReference>
<dbReference type="GO" id="GO:0005886">
    <property type="term" value="C:plasma membrane"/>
    <property type="evidence" value="ECO:0007669"/>
    <property type="project" value="UniProtKB-SubCell"/>
</dbReference>
<dbReference type="Gene3D" id="3.40.50.300">
    <property type="entry name" value="P-loop containing nucleotide triphosphate hydrolases"/>
    <property type="match status" value="1"/>
</dbReference>
<keyword evidence="3" id="KW-1003">Cell membrane</keyword>
<dbReference type="Pfam" id="PF00005">
    <property type="entry name" value="ABC_tran"/>
    <property type="match status" value="1"/>
</dbReference>
<dbReference type="PROSITE" id="PS50929">
    <property type="entry name" value="ABC_TM1F"/>
    <property type="match status" value="1"/>
</dbReference>
<dbReference type="InterPro" id="IPR011527">
    <property type="entry name" value="ABC1_TM_dom"/>
</dbReference>
<keyword evidence="2" id="KW-0813">Transport</keyword>
<dbReference type="Proteomes" id="UP000076796">
    <property type="component" value="Unassembled WGS sequence"/>
</dbReference>
<feature type="transmembrane region" description="Helical" evidence="9">
    <location>
        <begin position="63"/>
        <end position="83"/>
    </location>
</feature>
<dbReference type="SMART" id="SM00382">
    <property type="entry name" value="AAA"/>
    <property type="match status" value="1"/>
</dbReference>
<accession>A0A163DXR3</accession>
<dbReference type="InterPro" id="IPR017871">
    <property type="entry name" value="ABC_transporter-like_CS"/>
</dbReference>
<dbReference type="PROSITE" id="PS50893">
    <property type="entry name" value="ABC_TRANSPORTER_2"/>
    <property type="match status" value="1"/>
</dbReference>
<evidence type="ECO:0000256" key="7">
    <source>
        <dbReference type="ARBA" id="ARBA00022989"/>
    </source>
</evidence>
<evidence type="ECO:0000259" key="10">
    <source>
        <dbReference type="PROSITE" id="PS50893"/>
    </source>
</evidence>
<comment type="caution">
    <text evidence="12">The sequence shown here is derived from an EMBL/GenBank/DDBJ whole genome shotgun (WGS) entry which is preliminary data.</text>
</comment>
<dbReference type="CDD" id="cd03228">
    <property type="entry name" value="ABCC_MRP_Like"/>
    <property type="match status" value="1"/>
</dbReference>
<feature type="transmembrane region" description="Helical" evidence="9">
    <location>
        <begin position="21"/>
        <end position="43"/>
    </location>
</feature>
<evidence type="ECO:0000256" key="3">
    <source>
        <dbReference type="ARBA" id="ARBA00022475"/>
    </source>
</evidence>
<feature type="transmembrane region" description="Helical" evidence="9">
    <location>
        <begin position="133"/>
        <end position="156"/>
    </location>
</feature>
<reference evidence="12" key="1">
    <citation type="journal article" date="2016" name="Genome Announc.">
        <title>Draft genomes of two strains of Paenibacillus glucanolyticus with capability to degrade lignocellulose.</title>
        <authorList>
            <person name="Mathews S.L."/>
            <person name="Pawlak J."/>
            <person name="Grunden A.M."/>
        </authorList>
    </citation>
    <scope>NUCLEOTIDE SEQUENCE [LARGE SCALE GENOMIC DNA]</scope>
    <source>
        <strain evidence="12">SLM1</strain>
    </source>
</reference>
<dbReference type="InterPro" id="IPR039421">
    <property type="entry name" value="Type_1_exporter"/>
</dbReference>
<keyword evidence="13" id="KW-1185">Reference proteome</keyword>
<dbReference type="GO" id="GO:0005524">
    <property type="term" value="F:ATP binding"/>
    <property type="evidence" value="ECO:0007669"/>
    <property type="project" value="UniProtKB-KW"/>
</dbReference>
<keyword evidence="8 9" id="KW-0472">Membrane</keyword>
<dbReference type="Gene3D" id="1.20.1560.10">
    <property type="entry name" value="ABC transporter type 1, transmembrane domain"/>
    <property type="match status" value="1"/>
</dbReference>
<evidence type="ECO:0000259" key="11">
    <source>
        <dbReference type="PROSITE" id="PS50929"/>
    </source>
</evidence>
<organism evidence="12 13">
    <name type="scientific">Paenibacillus glucanolyticus</name>
    <dbReference type="NCBI Taxonomy" id="59843"/>
    <lineage>
        <taxon>Bacteria</taxon>
        <taxon>Bacillati</taxon>
        <taxon>Bacillota</taxon>
        <taxon>Bacilli</taxon>
        <taxon>Bacillales</taxon>
        <taxon>Paenibacillaceae</taxon>
        <taxon>Paenibacillus</taxon>
    </lineage>
</organism>
<evidence type="ECO:0000256" key="6">
    <source>
        <dbReference type="ARBA" id="ARBA00022840"/>
    </source>
</evidence>
<dbReference type="GO" id="GO:0034040">
    <property type="term" value="F:ATPase-coupled lipid transmembrane transporter activity"/>
    <property type="evidence" value="ECO:0007669"/>
    <property type="project" value="TreeGrafter"/>
</dbReference>
<evidence type="ECO:0000256" key="4">
    <source>
        <dbReference type="ARBA" id="ARBA00022692"/>
    </source>
</evidence>
<dbReference type="InterPro" id="IPR003439">
    <property type="entry name" value="ABC_transporter-like_ATP-bd"/>
</dbReference>
<evidence type="ECO:0000256" key="1">
    <source>
        <dbReference type="ARBA" id="ARBA00004651"/>
    </source>
</evidence>
<dbReference type="InterPro" id="IPR027417">
    <property type="entry name" value="P-loop_NTPase"/>
</dbReference>
<dbReference type="PANTHER" id="PTHR24221">
    <property type="entry name" value="ATP-BINDING CASSETTE SUB-FAMILY B"/>
    <property type="match status" value="1"/>
</dbReference>
<keyword evidence="5" id="KW-0547">Nucleotide-binding</keyword>
<keyword evidence="7 9" id="KW-1133">Transmembrane helix</keyword>
<dbReference type="SUPFAM" id="SSF90123">
    <property type="entry name" value="ABC transporter transmembrane region"/>
    <property type="match status" value="1"/>
</dbReference>
<feature type="domain" description="ABC transmembrane type-1" evidence="11">
    <location>
        <begin position="25"/>
        <end position="311"/>
    </location>
</feature>
<sequence length="592" mass="67852">MKYANLIFEVMKQVYRVSPRMFSRATVIYLAQAFLPVAQIYITAQVINAVTGVLTRGETPLSALYWLVLQLTVILLGIALSSFQKYTERKMNAYVSFWFNLQVSEKLSKLPFLFFESPESYDKLQRALRNLSICGINMVFYIFSIIQSVITLAGLLVLLFSFHYILPIVMLLLIIPLLVIQKKEGASRFIVIHQQTASSRMAVYMNQLLQTKEAAKEIRLFDAKDFLLSRWRGIYFKNTYEMLGVERKNMKNRLVVESAVTVFSFSILAVFIWLGSRVKLTIGSYVALYQAVQDTRYSIQNISQNMGQIYHDGLFIHELFEFLDTPVPQQSKELPMAGQLFQGIEVDRVSFRYPSQERNILDDLSIRIKPGEKVAIVGENGAGKSTLVKVMLGLYEPTSGEVRYNNIPIHDYDPTSFRSKVTAVFQDFYRYELTLGANITLQESETDDWKSERQLTHAIDKASMTSLVNSLRDGVSTQLGTRFLGGRELSQGQWQKVAIARAFYRDFEVIYLDEPTAAVDPLTESAIFENLMSMTEGKTAIFISHRLGSCRQADRILVLKDGRIVEEGRHEELIEQDAHYAEMFNKQAQWYR</sequence>
<feature type="transmembrane region" description="Helical" evidence="9">
    <location>
        <begin position="162"/>
        <end position="180"/>
    </location>
</feature>
<evidence type="ECO:0000256" key="9">
    <source>
        <dbReference type="SAM" id="Phobius"/>
    </source>
</evidence>
<dbReference type="AlphaFoldDB" id="A0A163DXR3"/>
<feature type="transmembrane region" description="Helical" evidence="9">
    <location>
        <begin position="254"/>
        <end position="274"/>
    </location>
</feature>
<dbReference type="EMBL" id="LWMH01000002">
    <property type="protein sequence ID" value="KZS43488.1"/>
    <property type="molecule type" value="Genomic_DNA"/>
</dbReference>
<dbReference type="OrthoDB" id="9806127at2"/>
<dbReference type="STRING" id="59843.A3958_24250"/>
<dbReference type="InterPro" id="IPR036640">
    <property type="entry name" value="ABC1_TM_sf"/>
</dbReference>
<comment type="subcellular location">
    <subcellularLocation>
        <location evidence="1">Cell membrane</location>
        <topology evidence="1">Multi-pass membrane protein</topology>
    </subcellularLocation>
</comment>
<dbReference type="InterPro" id="IPR003593">
    <property type="entry name" value="AAA+_ATPase"/>
</dbReference>
<dbReference type="GO" id="GO:0016887">
    <property type="term" value="F:ATP hydrolysis activity"/>
    <property type="evidence" value="ECO:0007669"/>
    <property type="project" value="InterPro"/>
</dbReference>
<dbReference type="GeneID" id="97555022"/>
<evidence type="ECO:0000313" key="13">
    <source>
        <dbReference type="Proteomes" id="UP000076796"/>
    </source>
</evidence>
<protein>
    <submittedName>
        <fullName evidence="12">ABC transporter</fullName>
    </submittedName>
</protein>
<proteinExistence type="predicted"/>
<name>A0A163DXR3_9BACL</name>
<gene>
    <name evidence="12" type="ORF">AWU65_25635</name>
</gene>
<evidence type="ECO:0000256" key="5">
    <source>
        <dbReference type="ARBA" id="ARBA00022741"/>
    </source>
</evidence>
<dbReference type="PROSITE" id="PS00211">
    <property type="entry name" value="ABC_TRANSPORTER_1"/>
    <property type="match status" value="1"/>
</dbReference>
<dbReference type="RefSeq" id="WP_063479913.1">
    <property type="nucleotide sequence ID" value="NZ_CP147845.1"/>
</dbReference>